<dbReference type="AlphaFoldDB" id="A0A160T5F0"/>
<dbReference type="SUPFAM" id="SSF53067">
    <property type="entry name" value="Actin-like ATPase domain"/>
    <property type="match status" value="1"/>
</dbReference>
<gene>
    <name evidence="3" type="ORF">CFX0092_A2510</name>
</gene>
<evidence type="ECO:0000256" key="1">
    <source>
        <dbReference type="ARBA" id="ARBA00006479"/>
    </source>
</evidence>
<dbReference type="InterPro" id="IPR000600">
    <property type="entry name" value="ROK"/>
</dbReference>
<keyword evidence="4" id="KW-1185">Reference proteome</keyword>
<dbReference type="Pfam" id="PF00480">
    <property type="entry name" value="ROK"/>
    <property type="match status" value="1"/>
</dbReference>
<evidence type="ECO:0000313" key="4">
    <source>
        <dbReference type="Proteomes" id="UP000215027"/>
    </source>
</evidence>
<dbReference type="EC" id="2.7.1.60" evidence="3"/>
<dbReference type="Proteomes" id="UP000215027">
    <property type="component" value="Chromosome I"/>
</dbReference>
<dbReference type="EMBL" id="LN890655">
    <property type="protein sequence ID" value="CUS04388.2"/>
    <property type="molecule type" value="Genomic_DNA"/>
</dbReference>
<reference evidence="3" key="1">
    <citation type="submission" date="2016-01" db="EMBL/GenBank/DDBJ databases">
        <authorList>
            <person name="Mcilroy J.S."/>
            <person name="Karst M S."/>
            <person name="Albertsen M."/>
        </authorList>
    </citation>
    <scope>NUCLEOTIDE SEQUENCE</scope>
    <source>
        <strain evidence="3">Cfx-K</strain>
    </source>
</reference>
<dbReference type="PANTHER" id="PTHR18964">
    <property type="entry name" value="ROK (REPRESSOR, ORF, KINASE) FAMILY"/>
    <property type="match status" value="1"/>
</dbReference>
<protein>
    <submittedName>
        <fullName evidence="3">ROK family protein</fullName>
        <ecNumber evidence="3">2.7.1.60</ecNumber>
    </submittedName>
</protein>
<dbReference type="KEGG" id="pbf:CFX0092_A2510"/>
<dbReference type="PANTHER" id="PTHR18964:SF149">
    <property type="entry name" value="BIFUNCTIONAL UDP-N-ACETYLGLUCOSAMINE 2-EPIMERASE_N-ACETYLMANNOSAMINE KINASE"/>
    <property type="match status" value="1"/>
</dbReference>
<sequence>MDDVYLALDFGGTKLSAAIFRKEESADFTDDADYSFFKSAKSAKSADSTSYSLLDLRRVVTPADADAAYELAAMIALARELLGGRQPAAVGVSFGGPVDFARGVVRLSHHVRGWENVPLRDVLAGEFGCPAAVDNDANVAALGEHRFGAGRGVDDLLYVTVSTGVGGGWVLGGRPWRGHGGMAGEIGHTVANPAGPLCLCGKRGCVERLASGPYMAADYGGRVGNPPGGRGEDPLPNPLPGGEGTPIPLPPGGVRGGFGGEDPLPNPLPGGEGTRTSLPEVEGTAMTGRDVAEAAAAGDEVARAILLRGAWALGVGLGNAANLINPQRFILGGGVTKAGEAWWAEVRRAAAATALPEVSFDIVPAALGDDAPLWGAIALLTTDD</sequence>
<organism evidence="3 4">
    <name type="scientific">Candidatus Promineifilum breve</name>
    <dbReference type="NCBI Taxonomy" id="1806508"/>
    <lineage>
        <taxon>Bacteria</taxon>
        <taxon>Bacillati</taxon>
        <taxon>Chloroflexota</taxon>
        <taxon>Ardenticatenia</taxon>
        <taxon>Candidatus Promineifilales</taxon>
        <taxon>Candidatus Promineifilaceae</taxon>
        <taxon>Candidatus Promineifilum</taxon>
    </lineage>
</organism>
<dbReference type="RefSeq" id="WP_095043723.1">
    <property type="nucleotide sequence ID" value="NZ_LN890655.1"/>
</dbReference>
<dbReference type="OrthoDB" id="9795247at2"/>
<accession>A0A160T5F0</accession>
<evidence type="ECO:0000313" key="3">
    <source>
        <dbReference type="EMBL" id="CUS04388.2"/>
    </source>
</evidence>
<name>A0A160T5F0_9CHLR</name>
<proteinExistence type="inferred from homology"/>
<keyword evidence="3" id="KW-0808">Transferase</keyword>
<feature type="region of interest" description="Disordered" evidence="2">
    <location>
        <begin position="221"/>
        <end position="279"/>
    </location>
</feature>
<dbReference type="Gene3D" id="3.30.420.40">
    <property type="match status" value="4"/>
</dbReference>
<evidence type="ECO:0000256" key="2">
    <source>
        <dbReference type="SAM" id="MobiDB-lite"/>
    </source>
</evidence>
<dbReference type="GO" id="GO:0009384">
    <property type="term" value="F:N-acylmannosamine kinase activity"/>
    <property type="evidence" value="ECO:0007669"/>
    <property type="project" value="UniProtKB-EC"/>
</dbReference>
<dbReference type="InterPro" id="IPR043129">
    <property type="entry name" value="ATPase_NBD"/>
</dbReference>
<comment type="similarity">
    <text evidence="1">Belongs to the ROK (NagC/XylR) family.</text>
</comment>